<sequence>MEFDADLIVVGGGVMGSAAAWQATRRGLSVLLLERFEAGHALGASHGATRNFNTAYAQDDYLRLVLEARTLWDELQEQSGRVLLDLVGLVNHGASGQWRRTAESLRRWGIAHRFLHPHEAAERWAGMRFRDEVLLVPDAGRVRAADALTAFRTVATAAGAQFRYGKPVRDVLTDAGTALVVTDAGEFRAPRGVVTVGAWTRELLSPRVALPRLVVTQEQPAHFAVRPGTFEWPSFNHAPDPGAPADADWYSPVYGMLTPGEGVKAGWHGTGPVTDPDARSFQPEPAQLAALQRYAREWLPGVDPDSCVPVSCTYTSTDDTDFVLARSGAWAVGAGFSGHGFKFAPAVGRTLVDVAHGTPAPPRFSPALPAA</sequence>
<organism evidence="6 7">
    <name type="scientific">Kineococcus aurantiacus</name>
    <dbReference type="NCBI Taxonomy" id="37633"/>
    <lineage>
        <taxon>Bacteria</taxon>
        <taxon>Bacillati</taxon>
        <taxon>Actinomycetota</taxon>
        <taxon>Actinomycetes</taxon>
        <taxon>Kineosporiales</taxon>
        <taxon>Kineosporiaceae</taxon>
        <taxon>Kineococcus</taxon>
    </lineage>
</organism>
<name>A0A7Y9DLZ1_9ACTN</name>
<dbReference type="PANTHER" id="PTHR10961:SF7">
    <property type="entry name" value="FAD DEPENDENT OXIDOREDUCTASE DOMAIN-CONTAINING PROTEIN"/>
    <property type="match status" value="1"/>
</dbReference>
<keyword evidence="4 6" id="KW-0560">Oxidoreductase</keyword>
<accession>A0A7Y9DLZ1</accession>
<dbReference type="Gene3D" id="3.30.9.10">
    <property type="entry name" value="D-Amino Acid Oxidase, subunit A, domain 2"/>
    <property type="match status" value="1"/>
</dbReference>
<keyword evidence="7" id="KW-1185">Reference proteome</keyword>
<dbReference type="GO" id="GO:0050660">
    <property type="term" value="F:flavin adenine dinucleotide binding"/>
    <property type="evidence" value="ECO:0007669"/>
    <property type="project" value="InterPro"/>
</dbReference>
<dbReference type="InterPro" id="IPR045170">
    <property type="entry name" value="MTOX"/>
</dbReference>
<dbReference type="InterPro" id="IPR006076">
    <property type="entry name" value="FAD-dep_OxRdtase"/>
</dbReference>
<dbReference type="AlphaFoldDB" id="A0A7Y9DLZ1"/>
<dbReference type="Pfam" id="PF01266">
    <property type="entry name" value="DAO"/>
    <property type="match status" value="1"/>
</dbReference>
<dbReference type="SUPFAM" id="SSF51905">
    <property type="entry name" value="FAD/NAD(P)-binding domain"/>
    <property type="match status" value="1"/>
</dbReference>
<comment type="cofactor">
    <cofactor evidence="1">
        <name>FAD</name>
        <dbReference type="ChEBI" id="CHEBI:57692"/>
    </cofactor>
</comment>
<dbReference type="RefSeq" id="WP_179752425.1">
    <property type="nucleotide sequence ID" value="NZ_BAAAGN010000001.1"/>
</dbReference>
<dbReference type="Proteomes" id="UP000521922">
    <property type="component" value="Unassembled WGS sequence"/>
</dbReference>
<comment type="caution">
    <text evidence="6">The sequence shown here is derived from an EMBL/GenBank/DDBJ whole genome shotgun (WGS) entry which is preliminary data.</text>
</comment>
<dbReference type="Gene3D" id="3.50.50.60">
    <property type="entry name" value="FAD/NAD(P)-binding domain"/>
    <property type="match status" value="1"/>
</dbReference>
<dbReference type="InterPro" id="IPR036188">
    <property type="entry name" value="FAD/NAD-bd_sf"/>
</dbReference>
<keyword evidence="3" id="KW-0274">FAD</keyword>
<dbReference type="EC" id="1.5.3.1" evidence="6"/>
<reference evidence="6 7" key="1">
    <citation type="submission" date="2020-07" db="EMBL/GenBank/DDBJ databases">
        <title>Sequencing the genomes of 1000 actinobacteria strains.</title>
        <authorList>
            <person name="Klenk H.-P."/>
        </authorList>
    </citation>
    <scope>NUCLEOTIDE SEQUENCE [LARGE SCALE GENOMIC DNA]</scope>
    <source>
        <strain evidence="6 7">DSM 7487</strain>
    </source>
</reference>
<dbReference type="GO" id="GO:0008115">
    <property type="term" value="F:sarcosine oxidase activity"/>
    <property type="evidence" value="ECO:0007669"/>
    <property type="project" value="UniProtKB-EC"/>
</dbReference>
<evidence type="ECO:0000313" key="6">
    <source>
        <dbReference type="EMBL" id="NYD23010.1"/>
    </source>
</evidence>
<evidence type="ECO:0000256" key="4">
    <source>
        <dbReference type="ARBA" id="ARBA00023002"/>
    </source>
</evidence>
<dbReference type="SUPFAM" id="SSF54373">
    <property type="entry name" value="FAD-linked reductases, C-terminal domain"/>
    <property type="match status" value="1"/>
</dbReference>
<evidence type="ECO:0000259" key="5">
    <source>
        <dbReference type="Pfam" id="PF01266"/>
    </source>
</evidence>
<proteinExistence type="predicted"/>
<evidence type="ECO:0000313" key="7">
    <source>
        <dbReference type="Proteomes" id="UP000521922"/>
    </source>
</evidence>
<protein>
    <submittedName>
        <fullName evidence="6">Sarcosine oxidase</fullName>
        <ecNumber evidence="6">1.5.3.1</ecNumber>
    </submittedName>
</protein>
<feature type="domain" description="FAD dependent oxidoreductase" evidence="5">
    <location>
        <begin position="6"/>
        <end position="353"/>
    </location>
</feature>
<evidence type="ECO:0000256" key="3">
    <source>
        <dbReference type="ARBA" id="ARBA00022827"/>
    </source>
</evidence>
<dbReference type="EMBL" id="JACCBB010000001">
    <property type="protein sequence ID" value="NYD23010.1"/>
    <property type="molecule type" value="Genomic_DNA"/>
</dbReference>
<evidence type="ECO:0000256" key="1">
    <source>
        <dbReference type="ARBA" id="ARBA00001974"/>
    </source>
</evidence>
<dbReference type="PANTHER" id="PTHR10961">
    <property type="entry name" value="PEROXISOMAL SARCOSINE OXIDASE"/>
    <property type="match status" value="1"/>
</dbReference>
<keyword evidence="2" id="KW-0285">Flavoprotein</keyword>
<evidence type="ECO:0000256" key="2">
    <source>
        <dbReference type="ARBA" id="ARBA00022630"/>
    </source>
</evidence>
<gene>
    <name evidence="6" type="ORF">BJ968_002550</name>
</gene>